<comment type="caution">
    <text evidence="1">The sequence shown here is derived from an EMBL/GenBank/DDBJ whole genome shotgun (WGS) entry which is preliminary data.</text>
</comment>
<dbReference type="Proteomes" id="UP000299102">
    <property type="component" value="Unassembled WGS sequence"/>
</dbReference>
<gene>
    <name evidence="1" type="ORF">EVAR_19958_1</name>
</gene>
<keyword evidence="2" id="KW-1185">Reference proteome</keyword>
<organism evidence="1 2">
    <name type="scientific">Eumeta variegata</name>
    <name type="common">Bagworm moth</name>
    <name type="synonym">Eumeta japonica</name>
    <dbReference type="NCBI Taxonomy" id="151549"/>
    <lineage>
        <taxon>Eukaryota</taxon>
        <taxon>Metazoa</taxon>
        <taxon>Ecdysozoa</taxon>
        <taxon>Arthropoda</taxon>
        <taxon>Hexapoda</taxon>
        <taxon>Insecta</taxon>
        <taxon>Pterygota</taxon>
        <taxon>Neoptera</taxon>
        <taxon>Endopterygota</taxon>
        <taxon>Lepidoptera</taxon>
        <taxon>Glossata</taxon>
        <taxon>Ditrysia</taxon>
        <taxon>Tineoidea</taxon>
        <taxon>Psychidae</taxon>
        <taxon>Oiketicinae</taxon>
        <taxon>Eumeta</taxon>
    </lineage>
</organism>
<evidence type="ECO:0000313" key="2">
    <source>
        <dbReference type="Proteomes" id="UP000299102"/>
    </source>
</evidence>
<dbReference type="EMBL" id="BGZK01001243">
    <property type="protein sequence ID" value="GBP75309.1"/>
    <property type="molecule type" value="Genomic_DNA"/>
</dbReference>
<protein>
    <submittedName>
        <fullName evidence="1">Uncharacterized protein</fullName>
    </submittedName>
</protein>
<name>A0A4C1YKZ6_EUMVA</name>
<accession>A0A4C1YKZ6</accession>
<reference evidence="1 2" key="1">
    <citation type="journal article" date="2019" name="Commun. Biol.">
        <title>The bagworm genome reveals a unique fibroin gene that provides high tensile strength.</title>
        <authorList>
            <person name="Kono N."/>
            <person name="Nakamura H."/>
            <person name="Ohtoshi R."/>
            <person name="Tomita M."/>
            <person name="Numata K."/>
            <person name="Arakawa K."/>
        </authorList>
    </citation>
    <scope>NUCLEOTIDE SEQUENCE [LARGE SCALE GENOMIC DNA]</scope>
</reference>
<dbReference type="AlphaFoldDB" id="A0A4C1YKZ6"/>
<evidence type="ECO:0000313" key="1">
    <source>
        <dbReference type="EMBL" id="GBP75309.1"/>
    </source>
</evidence>
<sequence length="81" mass="8926">MESGVEMVIRMGSVLISIVRYSLELSVRPGSESTARHIRIERGIVKTLISNCREVENNYLQKQAAGVDGPGRRARWRGAGG</sequence>
<proteinExistence type="predicted"/>